<comment type="caution">
    <text evidence="2">The sequence shown here is derived from an EMBL/GenBank/DDBJ whole genome shotgun (WGS) entry which is preliminary data.</text>
</comment>
<dbReference type="EMBL" id="JANVFU010000029">
    <property type="protein sequence ID" value="KAJ3738505.1"/>
    <property type="molecule type" value="Genomic_DNA"/>
</dbReference>
<name>A0A9W8TSK4_9AGAR</name>
<organism evidence="2 4">
    <name type="scientific">Lentinula detonsa</name>
    <dbReference type="NCBI Taxonomy" id="2804962"/>
    <lineage>
        <taxon>Eukaryota</taxon>
        <taxon>Fungi</taxon>
        <taxon>Dikarya</taxon>
        <taxon>Basidiomycota</taxon>
        <taxon>Agaricomycotina</taxon>
        <taxon>Agaricomycetes</taxon>
        <taxon>Agaricomycetidae</taxon>
        <taxon>Agaricales</taxon>
        <taxon>Marasmiineae</taxon>
        <taxon>Omphalotaceae</taxon>
        <taxon>Lentinula</taxon>
    </lineage>
</organism>
<dbReference type="GO" id="GO:0005737">
    <property type="term" value="C:cytoplasm"/>
    <property type="evidence" value="ECO:0007669"/>
    <property type="project" value="InterPro"/>
</dbReference>
<keyword evidence="4" id="KW-1185">Reference proteome</keyword>
<dbReference type="SUPFAM" id="SSF64158">
    <property type="entry name" value="2,3-Bisphosphoglycerate-independent phosphoglycerate mutase, substrate-binding domain"/>
    <property type="match status" value="1"/>
</dbReference>
<sequence>MPTTPPPHLRVMIDRGPEVEREEGTEDGCWGQRGGGVHDFGICKSPSSSPLSFDQLLPKNHKLGMIPREGELLGVSSIKIESKNYHEPAAFRVPFGHNPPSPSWVLPHQPPLRPPRNRQSAQRQGDVRAFLGDGRDTAPRSAVGLVEFMRKEEYGELATVFGRY</sequence>
<reference evidence="2 4" key="3">
    <citation type="journal article" date="2023" name="Proc. Natl. Acad. Sci. U.S.A.">
        <title>A global phylogenomic analysis of the shiitake genus Lentinula.</title>
        <authorList>
            <person name="Sierra-Patev S."/>
            <person name="Min B."/>
            <person name="Naranjo-Ortiz M."/>
            <person name="Looney B."/>
            <person name="Konkel Z."/>
            <person name="Slot J.C."/>
            <person name="Sakamoto Y."/>
            <person name="Steenwyk J.L."/>
            <person name="Rokas A."/>
            <person name="Carro J."/>
            <person name="Camarero S."/>
            <person name="Ferreira P."/>
            <person name="Molpeceres G."/>
            <person name="Ruiz-Duenas F.J."/>
            <person name="Serrano A."/>
            <person name="Henrissat B."/>
            <person name="Drula E."/>
            <person name="Hughes K.W."/>
            <person name="Mata J.L."/>
            <person name="Ishikawa N.K."/>
            <person name="Vargas-Isla R."/>
            <person name="Ushijima S."/>
            <person name="Smith C.A."/>
            <person name="Donoghue J."/>
            <person name="Ahrendt S."/>
            <person name="Andreopoulos W."/>
            <person name="He G."/>
            <person name="LaButti K."/>
            <person name="Lipzen A."/>
            <person name="Ng V."/>
            <person name="Riley R."/>
            <person name="Sandor L."/>
            <person name="Barry K."/>
            <person name="Martinez A.T."/>
            <person name="Xiao Y."/>
            <person name="Gibbons J.G."/>
            <person name="Terashima K."/>
            <person name="Grigoriev I.V."/>
            <person name="Hibbett D."/>
        </authorList>
    </citation>
    <scope>NUCLEOTIDE SEQUENCE [LARGE SCALE GENOMIC DNA]</scope>
    <source>
        <strain evidence="2 4">TFB7810</strain>
    </source>
</reference>
<dbReference type="InterPro" id="IPR036646">
    <property type="entry name" value="PGAM_B_sf"/>
</dbReference>
<dbReference type="EMBL" id="MU802844">
    <property type="protein sequence ID" value="KAJ3978664.1"/>
    <property type="molecule type" value="Genomic_DNA"/>
</dbReference>
<gene>
    <name evidence="2" type="ORF">DFH05DRAFT_1464513</name>
    <name evidence="1" type="ORF">DFH05DRAFT_1464588</name>
    <name evidence="3" type="ORF">F5890DRAFT_1479166</name>
</gene>
<evidence type="ECO:0000313" key="1">
    <source>
        <dbReference type="EMBL" id="KAJ3738505.1"/>
    </source>
</evidence>
<dbReference type="GO" id="GO:0004619">
    <property type="term" value="F:phosphoglycerate mutase activity"/>
    <property type="evidence" value="ECO:0007669"/>
    <property type="project" value="InterPro"/>
</dbReference>
<accession>A0AA38PN91</accession>
<evidence type="ECO:0000313" key="2">
    <source>
        <dbReference type="EMBL" id="KAJ3738572.1"/>
    </source>
</evidence>
<reference evidence="3" key="2">
    <citation type="submission" date="2022-08" db="EMBL/GenBank/DDBJ databases">
        <authorList>
            <consortium name="DOE Joint Genome Institute"/>
            <person name="Min B."/>
            <person name="Riley R."/>
            <person name="Sierra-Patev S."/>
            <person name="Naranjo-Ortiz M."/>
            <person name="Looney B."/>
            <person name="Konkel Z."/>
            <person name="Slot J.C."/>
            <person name="Sakamoto Y."/>
            <person name="Steenwyk J.L."/>
            <person name="Rokas A."/>
            <person name="Carro J."/>
            <person name="Camarero S."/>
            <person name="Ferreira P."/>
            <person name="Molpeceres G."/>
            <person name="Ruiz-Duenas F.J."/>
            <person name="Serrano A."/>
            <person name="Henrissat B."/>
            <person name="Drula E."/>
            <person name="Hughes K.W."/>
            <person name="Mata J.L."/>
            <person name="Ishikawa N.K."/>
            <person name="Vargas-Isla R."/>
            <person name="Ushijima S."/>
            <person name="Smith C.A."/>
            <person name="Ahrendt S."/>
            <person name="Andreopoulos W."/>
            <person name="He G."/>
            <person name="Labutti K."/>
            <person name="Lipzen A."/>
            <person name="Ng V."/>
            <person name="Sandor L."/>
            <person name="Barry K."/>
            <person name="Martinez A.T."/>
            <person name="Xiao Y."/>
            <person name="Gibbons J.G."/>
            <person name="Terashima K."/>
            <person name="Hibbett D.S."/>
            <person name="Grigoriev I.V."/>
        </authorList>
    </citation>
    <scope>NUCLEOTIDE SEQUENCE</scope>
    <source>
        <strain evidence="3">TFB7829</strain>
    </source>
</reference>
<reference evidence="2" key="1">
    <citation type="submission" date="2022-08" db="EMBL/GenBank/DDBJ databases">
        <authorList>
            <consortium name="DOE Joint Genome Institute"/>
            <person name="Min B."/>
            <person name="Sierra-Patev S."/>
            <person name="Naranjo-Ortiz M."/>
            <person name="Looney B."/>
            <person name="Konkel Z."/>
            <person name="Slot J.C."/>
            <person name="Sakamoto Y."/>
            <person name="Steenwyk J.L."/>
            <person name="Rokas A."/>
            <person name="Carro J."/>
            <person name="Camarero S."/>
            <person name="Ferreira P."/>
            <person name="Molpeceres G."/>
            <person name="Ruiz-duenas F.J."/>
            <person name="Serrano A."/>
            <person name="Henrissat B."/>
            <person name="Drula E."/>
            <person name="Hughes K.W."/>
            <person name="Mata J.L."/>
            <person name="Ishikawa N.K."/>
            <person name="Vargas-Isla R."/>
            <person name="Ushijima S."/>
            <person name="Smith C.A."/>
            <person name="Ahrendt S."/>
            <person name="Andreopoulos W."/>
            <person name="He G."/>
            <person name="LaButti K."/>
            <person name="Lipzen A."/>
            <person name="Ng V."/>
            <person name="Riley R."/>
            <person name="Sandor L."/>
            <person name="Barry K."/>
            <person name="Martinez A.T."/>
            <person name="Xiao Y."/>
            <person name="Gibbons J.G."/>
            <person name="Terashima K."/>
            <person name="Hibbett D.S."/>
            <person name="Grigoriev I.V."/>
        </authorList>
    </citation>
    <scope>NUCLEOTIDE SEQUENCE</scope>
    <source>
        <strain evidence="2">TFB7810</strain>
    </source>
</reference>
<evidence type="ECO:0000313" key="4">
    <source>
        <dbReference type="Proteomes" id="UP001142393"/>
    </source>
</evidence>
<dbReference type="Proteomes" id="UP001142393">
    <property type="component" value="Unassembled WGS sequence"/>
</dbReference>
<protein>
    <submittedName>
        <fullName evidence="2">Uncharacterized protein</fullName>
    </submittedName>
</protein>
<dbReference type="Proteomes" id="UP001163850">
    <property type="component" value="Unassembled WGS sequence"/>
</dbReference>
<accession>A0A9W8TSK4</accession>
<proteinExistence type="predicted"/>
<dbReference type="EMBL" id="JANVFU010000026">
    <property type="protein sequence ID" value="KAJ3738572.1"/>
    <property type="molecule type" value="Genomic_DNA"/>
</dbReference>
<dbReference type="AlphaFoldDB" id="A0A9W8TSK4"/>
<evidence type="ECO:0000313" key="3">
    <source>
        <dbReference type="EMBL" id="KAJ3978664.1"/>
    </source>
</evidence>